<dbReference type="GO" id="GO:0008168">
    <property type="term" value="F:methyltransferase activity"/>
    <property type="evidence" value="ECO:0007669"/>
    <property type="project" value="UniProtKB-KW"/>
</dbReference>
<proteinExistence type="predicted"/>
<keyword evidence="2" id="KW-0808">Transferase</keyword>
<dbReference type="EMBL" id="WLZY01000002">
    <property type="protein sequence ID" value="NDL56849.1"/>
    <property type="molecule type" value="Genomic_DNA"/>
</dbReference>
<dbReference type="Gene3D" id="3.40.50.150">
    <property type="entry name" value="Vaccinia Virus protein VP39"/>
    <property type="match status" value="1"/>
</dbReference>
<dbReference type="AlphaFoldDB" id="A0A7K3M0P7"/>
<organism evidence="2 3">
    <name type="scientific">Phytoactinopolyspora mesophila</name>
    <dbReference type="NCBI Taxonomy" id="2650750"/>
    <lineage>
        <taxon>Bacteria</taxon>
        <taxon>Bacillati</taxon>
        <taxon>Actinomycetota</taxon>
        <taxon>Actinomycetes</taxon>
        <taxon>Jiangellales</taxon>
        <taxon>Jiangellaceae</taxon>
        <taxon>Phytoactinopolyspora</taxon>
    </lineage>
</organism>
<accession>A0A7K3M0P7</accession>
<keyword evidence="2" id="KW-0489">Methyltransferase</keyword>
<name>A0A7K3M0P7_9ACTN</name>
<evidence type="ECO:0000259" key="1">
    <source>
        <dbReference type="Pfam" id="PF13649"/>
    </source>
</evidence>
<sequence>MGGATERLTLLARAWDEAAEEYERYFVPRFAPWVDQAVGAVTGQPLPPGQILVPCCGTFPELPALQAGFPDREIFGVDLSAGMVQIARARAAGSWNVWVVEGNAATLGPEWTDACAGVVSVFGLQQLPDPAAALADWAQALRPGGCLSVVFWPTEVESDGPFALLSQVLAAHRPLADDAWQAQLGNVLAGAGVTIERDEYLSFPMSHEHAEAFWTAMTSGGPLRSVALAEGDEFMGAMRETFLAAAPAGQWNHMPRARWIVARR</sequence>
<dbReference type="SUPFAM" id="SSF53335">
    <property type="entry name" value="S-adenosyl-L-methionine-dependent methyltransferases"/>
    <property type="match status" value="1"/>
</dbReference>
<keyword evidence="3" id="KW-1185">Reference proteome</keyword>
<comment type="caution">
    <text evidence="2">The sequence shown here is derived from an EMBL/GenBank/DDBJ whole genome shotgun (WGS) entry which is preliminary data.</text>
</comment>
<evidence type="ECO:0000313" key="3">
    <source>
        <dbReference type="Proteomes" id="UP000460435"/>
    </source>
</evidence>
<protein>
    <submittedName>
        <fullName evidence="2">Methyltransferase domain-containing protein</fullName>
    </submittedName>
</protein>
<reference evidence="2 3" key="1">
    <citation type="submission" date="2019-11" db="EMBL/GenBank/DDBJ databases">
        <authorList>
            <person name="Li X.-J."/>
            <person name="Feng X.-M."/>
        </authorList>
    </citation>
    <scope>NUCLEOTIDE SEQUENCE [LARGE SCALE GENOMIC DNA]</scope>
    <source>
        <strain evidence="2 3">XMNu-373</strain>
    </source>
</reference>
<gene>
    <name evidence="2" type="ORF">F7O44_07160</name>
</gene>
<evidence type="ECO:0000313" key="2">
    <source>
        <dbReference type="EMBL" id="NDL56849.1"/>
    </source>
</evidence>
<dbReference type="InterPro" id="IPR029063">
    <property type="entry name" value="SAM-dependent_MTases_sf"/>
</dbReference>
<dbReference type="Pfam" id="PF13649">
    <property type="entry name" value="Methyltransf_25"/>
    <property type="match status" value="1"/>
</dbReference>
<dbReference type="Proteomes" id="UP000460435">
    <property type="component" value="Unassembled WGS sequence"/>
</dbReference>
<dbReference type="GO" id="GO:0032259">
    <property type="term" value="P:methylation"/>
    <property type="evidence" value="ECO:0007669"/>
    <property type="project" value="UniProtKB-KW"/>
</dbReference>
<feature type="domain" description="Methyltransferase" evidence="1">
    <location>
        <begin position="54"/>
        <end position="145"/>
    </location>
</feature>
<dbReference type="RefSeq" id="WP_162449552.1">
    <property type="nucleotide sequence ID" value="NZ_WLZY01000002.1"/>
</dbReference>
<dbReference type="InterPro" id="IPR041698">
    <property type="entry name" value="Methyltransf_25"/>
</dbReference>